<dbReference type="InterPro" id="IPR028801">
    <property type="entry name" value="TPC1_animal"/>
</dbReference>
<dbReference type="Proteomes" id="UP001652582">
    <property type="component" value="Chromosome 8"/>
</dbReference>
<keyword evidence="4 6" id="KW-0472">Membrane</keyword>
<evidence type="ECO:0000313" key="9">
    <source>
        <dbReference type="RefSeq" id="XP_052739235.1"/>
    </source>
</evidence>
<feature type="transmembrane region" description="Helical" evidence="6">
    <location>
        <begin position="188"/>
        <end position="205"/>
    </location>
</feature>
<dbReference type="InterPro" id="IPR027359">
    <property type="entry name" value="Volt_channel_dom_sf"/>
</dbReference>
<gene>
    <name evidence="9" type="primary">LOC112050729</name>
</gene>
<feature type="region of interest" description="Disordered" evidence="5">
    <location>
        <begin position="718"/>
        <end position="753"/>
    </location>
</feature>
<feature type="region of interest" description="Disordered" evidence="5">
    <location>
        <begin position="125"/>
        <end position="169"/>
    </location>
</feature>
<dbReference type="Gene3D" id="1.20.120.350">
    <property type="entry name" value="Voltage-gated potassium channels. Chain C"/>
    <property type="match status" value="1"/>
</dbReference>
<reference evidence="9" key="1">
    <citation type="submission" date="2025-08" db="UniProtKB">
        <authorList>
            <consortium name="RefSeq"/>
        </authorList>
    </citation>
    <scope>IDENTIFICATION</scope>
</reference>
<feature type="transmembrane region" description="Helical" evidence="6">
    <location>
        <begin position="429"/>
        <end position="448"/>
    </location>
</feature>
<evidence type="ECO:0000256" key="4">
    <source>
        <dbReference type="ARBA" id="ARBA00023136"/>
    </source>
</evidence>
<comment type="subcellular location">
    <subcellularLocation>
        <location evidence="1">Membrane</location>
        <topology evidence="1">Multi-pass membrane protein</topology>
    </subcellularLocation>
</comment>
<accession>A0ABM3LJI0</accession>
<keyword evidence="2 6" id="KW-0812">Transmembrane</keyword>
<feature type="domain" description="Ion transport" evidence="7">
    <location>
        <begin position="397"/>
        <end position="636"/>
    </location>
</feature>
<feature type="compositionally biased region" description="Pro residues" evidence="5">
    <location>
        <begin position="733"/>
        <end position="742"/>
    </location>
</feature>
<dbReference type="Pfam" id="PF00520">
    <property type="entry name" value="Ion_trans"/>
    <property type="match status" value="2"/>
</dbReference>
<keyword evidence="3 6" id="KW-1133">Transmembrane helix</keyword>
<dbReference type="RefSeq" id="XP_052739235.1">
    <property type="nucleotide sequence ID" value="XM_052883275.1"/>
</dbReference>
<dbReference type="GeneID" id="112050729"/>
<feature type="domain" description="Ion transport" evidence="7">
    <location>
        <begin position="189"/>
        <end position="280"/>
    </location>
</feature>
<proteinExistence type="predicted"/>
<dbReference type="InterPro" id="IPR005821">
    <property type="entry name" value="Ion_trans_dom"/>
</dbReference>
<name>A0ABM3LJI0_BICAN</name>
<feature type="transmembrane region" description="Helical" evidence="6">
    <location>
        <begin position="217"/>
        <end position="234"/>
    </location>
</feature>
<protein>
    <submittedName>
        <fullName evidence="9">Two pore channel protein 1-like isoform X6</fullName>
    </submittedName>
</protein>
<dbReference type="PANTHER" id="PTHR46474:SF1">
    <property type="entry name" value="TWO PORE CHANNEL PROTEIN 1"/>
    <property type="match status" value="1"/>
</dbReference>
<feature type="transmembrane region" description="Helical" evidence="6">
    <location>
        <begin position="612"/>
        <end position="636"/>
    </location>
</feature>
<sequence>MASLRSPPSPTDGYKRFSDDFANASINNYGSNVSNSRAAAAAEAGAGAGGGEGSLELGSRSSLHAGLPMTEDEHWEMNYHEAAIYLESLAGGAQQREVRLAPVEPGGAAGLPARAQPLVPRPGPAGLARAHPAGLQRGARRARPQAARVGARRHGAAGAGRGGRGAAPQAQVDRLGHHPQAQAHHAQGLLMFFVATYSLLGYYLFSEHVDNGHFRTLSDSFVSMFVLLTTANFPDVMMPSYAKSKWYAVFFILYIITVLYVLMNLMLAVVYETFTRIERDKCRALLLHRRGAARRAFRLLVSRRAPRAVRLRHFAGLLRHAAPSARALDALLTFRLLNRSGSGGLSRAEFAALYDALALRWAPQAARAPWYAAGALEPLGRAAAAAVAWPHFERLACALLAANGAAMALRACQAAGDARAGARLLGAAWDAWLFAALALLEAGVRALAAGAERYLASGWNVFDLGASLLALLGAALLSLAPELAAAAALRPLRLLRLYKLKKRYRDVFGTLVLLSPLMSSAGCVMLVLYYFFAIVGMELFAGAELRDCCANTSVEEFYKSSRNGSAAPGYYYLNNFENLLTSGVTLFELTVVNNWFVLMNAYAAVVGQLSRIYFMVFYLFTMVVLTIVVASVLEAFRFRIQYKRSTSKRDEEKLLHEEVHTSWEEAQRLGAAGALADELRAQLPPGRTVSFVGTRPRTKEVLQRRMYHADILKWLAEDDDSEEAPPAGAGDAPPEPAAPPEPEAQQLRGGGQL</sequence>
<keyword evidence="8" id="KW-1185">Reference proteome</keyword>
<evidence type="ECO:0000256" key="6">
    <source>
        <dbReference type="SAM" id="Phobius"/>
    </source>
</evidence>
<feature type="region of interest" description="Disordered" evidence="5">
    <location>
        <begin position="32"/>
        <end position="59"/>
    </location>
</feature>
<dbReference type="PANTHER" id="PTHR46474">
    <property type="entry name" value="TWO PORE CALCIUM CHANNEL PROTEIN 1"/>
    <property type="match status" value="1"/>
</dbReference>
<dbReference type="SUPFAM" id="SSF81324">
    <property type="entry name" value="Voltage-gated potassium channels"/>
    <property type="match status" value="2"/>
</dbReference>
<evidence type="ECO:0000256" key="2">
    <source>
        <dbReference type="ARBA" id="ARBA00022692"/>
    </source>
</evidence>
<evidence type="ECO:0000259" key="7">
    <source>
        <dbReference type="Pfam" id="PF00520"/>
    </source>
</evidence>
<dbReference type="Gene3D" id="1.10.287.70">
    <property type="match status" value="2"/>
</dbReference>
<evidence type="ECO:0000313" key="8">
    <source>
        <dbReference type="Proteomes" id="UP001652582"/>
    </source>
</evidence>
<organism evidence="8 9">
    <name type="scientific">Bicyclus anynana</name>
    <name type="common">Squinting bush brown butterfly</name>
    <dbReference type="NCBI Taxonomy" id="110368"/>
    <lineage>
        <taxon>Eukaryota</taxon>
        <taxon>Metazoa</taxon>
        <taxon>Ecdysozoa</taxon>
        <taxon>Arthropoda</taxon>
        <taxon>Hexapoda</taxon>
        <taxon>Insecta</taxon>
        <taxon>Pterygota</taxon>
        <taxon>Neoptera</taxon>
        <taxon>Endopterygota</taxon>
        <taxon>Lepidoptera</taxon>
        <taxon>Glossata</taxon>
        <taxon>Ditrysia</taxon>
        <taxon>Papilionoidea</taxon>
        <taxon>Nymphalidae</taxon>
        <taxon>Satyrinae</taxon>
        <taxon>Satyrini</taxon>
        <taxon>Mycalesina</taxon>
        <taxon>Bicyclus</taxon>
    </lineage>
</organism>
<feature type="transmembrane region" description="Helical" evidence="6">
    <location>
        <begin position="510"/>
        <end position="532"/>
    </location>
</feature>
<evidence type="ECO:0000256" key="3">
    <source>
        <dbReference type="ARBA" id="ARBA00022989"/>
    </source>
</evidence>
<evidence type="ECO:0000256" key="5">
    <source>
        <dbReference type="SAM" id="MobiDB-lite"/>
    </source>
</evidence>
<feature type="compositionally biased region" description="Low complexity" evidence="5">
    <location>
        <begin position="36"/>
        <end position="45"/>
    </location>
</feature>
<feature type="transmembrane region" description="Helical" evidence="6">
    <location>
        <begin position="246"/>
        <end position="271"/>
    </location>
</feature>
<feature type="transmembrane region" description="Helical" evidence="6">
    <location>
        <begin position="468"/>
        <end position="489"/>
    </location>
</feature>
<evidence type="ECO:0000256" key="1">
    <source>
        <dbReference type="ARBA" id="ARBA00004141"/>
    </source>
</evidence>